<accession>A0ABU7XX37</accession>
<dbReference type="InterPro" id="IPR029068">
    <property type="entry name" value="Glyas_Bleomycin-R_OHBP_Dase"/>
</dbReference>
<dbReference type="Gene3D" id="3.10.180.10">
    <property type="entry name" value="2,3-Dihydroxybiphenyl 1,2-Dioxygenase, domain 1"/>
    <property type="match status" value="2"/>
</dbReference>
<dbReference type="InterPro" id="IPR037523">
    <property type="entry name" value="VOC_core"/>
</dbReference>
<feature type="domain" description="VOC" evidence="1">
    <location>
        <begin position="323"/>
        <end position="436"/>
    </location>
</feature>
<dbReference type="CDD" id="cd06587">
    <property type="entry name" value="VOC"/>
    <property type="match status" value="1"/>
</dbReference>
<dbReference type="RefSeq" id="WP_303307583.1">
    <property type="nucleotide sequence ID" value="NZ_JAODOP010000004.1"/>
</dbReference>
<dbReference type="PROSITE" id="PS51819">
    <property type="entry name" value="VOC"/>
    <property type="match status" value="2"/>
</dbReference>
<sequence>MLSNSFKITAILCACLLVACGESEPQNKSKSGYEKSFESGATEGFCELVNYGVKELGLGVPMTPEKMDTFFPQAEIIAKKHNVLLYREPDLIDTDLFTRGIAKGRDVPLIYNGATLTKYFDLKADRKRLEENGLYKGKAREEIARRFGRLLSYTPRTINNQLAMHTDFRTMYDFDIKESNLLFYYKDLTKATQFYTNTLGLELVADHKTSKVVRIANDSFLTLVDASEGGAYSNKPKTVALAFVTDQVEAWFHYLKKKDIQIKHTYKPVDGKPYHSFVMSDPEGYLLEFEKFNQHPQNEDLIPILKNNKISHPNTNMGKKLSINSSITWLYYKNVLEMQYFYQDVLGLELVCDQGWVKIYQSSKTGFIGLVDEKRGMHKFAEDKAVNVSFVLEDIEKWYEYVKSNKTFKIESLDMDDKKLFKGIDPEGYHMLFMAK</sequence>
<dbReference type="SUPFAM" id="SSF54593">
    <property type="entry name" value="Glyoxalase/Bleomycin resistance protein/Dihydroxybiphenyl dioxygenase"/>
    <property type="match status" value="1"/>
</dbReference>
<dbReference type="Pfam" id="PF00903">
    <property type="entry name" value="Glyoxalase"/>
    <property type="match status" value="1"/>
</dbReference>
<dbReference type="EMBL" id="JAODOP010000004">
    <property type="protein sequence ID" value="MEF3835292.1"/>
    <property type="molecule type" value="Genomic_DNA"/>
</dbReference>
<comment type="caution">
    <text evidence="2">The sequence shown here is derived from an EMBL/GenBank/DDBJ whole genome shotgun (WGS) entry which is preliminary data.</text>
</comment>
<proteinExistence type="predicted"/>
<organism evidence="2 3">
    <name type="scientific">Flavivirga spongiicola</name>
    <dbReference type="NCBI Taxonomy" id="421621"/>
    <lineage>
        <taxon>Bacteria</taxon>
        <taxon>Pseudomonadati</taxon>
        <taxon>Bacteroidota</taxon>
        <taxon>Flavobacteriia</taxon>
        <taxon>Flavobacteriales</taxon>
        <taxon>Flavobacteriaceae</taxon>
        <taxon>Flavivirga</taxon>
    </lineage>
</organism>
<name>A0ABU7XX37_9FLAO</name>
<dbReference type="PROSITE" id="PS51257">
    <property type="entry name" value="PROKAR_LIPOPROTEIN"/>
    <property type="match status" value="1"/>
</dbReference>
<gene>
    <name evidence="2" type="ORF">N1F79_19365</name>
</gene>
<reference evidence="2 3" key="1">
    <citation type="submission" date="2022-09" db="EMBL/GenBank/DDBJ databases">
        <title>Genome sequencing of Flavivirga sp. MEBiC05379.</title>
        <authorList>
            <person name="Oh H.-M."/>
            <person name="Kwon K.K."/>
            <person name="Park M.J."/>
            <person name="Yang S.-H."/>
        </authorList>
    </citation>
    <scope>NUCLEOTIDE SEQUENCE [LARGE SCALE GENOMIC DNA]</scope>
    <source>
        <strain evidence="2 3">MEBiC05379</strain>
    </source>
</reference>
<keyword evidence="3" id="KW-1185">Reference proteome</keyword>
<evidence type="ECO:0000313" key="3">
    <source>
        <dbReference type="Proteomes" id="UP001337305"/>
    </source>
</evidence>
<feature type="domain" description="VOC" evidence="1">
    <location>
        <begin position="177"/>
        <end position="292"/>
    </location>
</feature>
<evidence type="ECO:0000259" key="1">
    <source>
        <dbReference type="PROSITE" id="PS51819"/>
    </source>
</evidence>
<evidence type="ECO:0000313" key="2">
    <source>
        <dbReference type="EMBL" id="MEF3835292.1"/>
    </source>
</evidence>
<protein>
    <submittedName>
        <fullName evidence="2">VOC family protein</fullName>
    </submittedName>
</protein>
<dbReference type="InterPro" id="IPR004360">
    <property type="entry name" value="Glyas_Fos-R_dOase_dom"/>
</dbReference>
<dbReference type="Proteomes" id="UP001337305">
    <property type="component" value="Unassembled WGS sequence"/>
</dbReference>